<feature type="chain" id="PRO_5021394865" description="TGF-beta family profile domain-containing protein" evidence="1">
    <location>
        <begin position="19"/>
        <end position="122"/>
    </location>
</feature>
<name>A0A4Z2JBT1_9TELE</name>
<evidence type="ECO:0000256" key="1">
    <source>
        <dbReference type="SAM" id="SignalP"/>
    </source>
</evidence>
<dbReference type="AlphaFoldDB" id="A0A4Z2JBT1"/>
<gene>
    <name evidence="2" type="ORF">EYF80_002013</name>
</gene>
<dbReference type="EMBL" id="SRLO01000009">
    <property type="protein sequence ID" value="TNN87666.1"/>
    <property type="molecule type" value="Genomic_DNA"/>
</dbReference>
<accession>A0A4Z2JBT1</accession>
<proteinExistence type="predicted"/>
<feature type="signal peptide" evidence="1">
    <location>
        <begin position="1"/>
        <end position="18"/>
    </location>
</feature>
<keyword evidence="1" id="KW-0732">Signal</keyword>
<reference evidence="2 3" key="1">
    <citation type="submission" date="2019-03" db="EMBL/GenBank/DDBJ databases">
        <title>First draft genome of Liparis tanakae, snailfish: a comprehensive survey of snailfish specific genes.</title>
        <authorList>
            <person name="Kim W."/>
            <person name="Song I."/>
            <person name="Jeong J.-H."/>
            <person name="Kim D."/>
            <person name="Kim S."/>
            <person name="Ryu S."/>
            <person name="Song J.Y."/>
            <person name="Lee S.K."/>
        </authorList>
    </citation>
    <scope>NUCLEOTIDE SEQUENCE [LARGE SCALE GENOMIC DNA]</scope>
    <source>
        <tissue evidence="2">Muscle</tissue>
    </source>
</reference>
<sequence length="122" mass="12374">MAVAAAAALLCCYPLQSPLLLQFCCVQGLSEAHSQLSDGEELHHSSAGASPLDGSWLLQGVGGLPVNSTEGADGVPCCEPTSQETVPVLYVDGFSTVVISSVQLTRGCGCDPGGDLQPLSGK</sequence>
<organism evidence="2 3">
    <name type="scientific">Liparis tanakae</name>
    <name type="common">Tanaka's snailfish</name>
    <dbReference type="NCBI Taxonomy" id="230148"/>
    <lineage>
        <taxon>Eukaryota</taxon>
        <taxon>Metazoa</taxon>
        <taxon>Chordata</taxon>
        <taxon>Craniata</taxon>
        <taxon>Vertebrata</taxon>
        <taxon>Euteleostomi</taxon>
        <taxon>Actinopterygii</taxon>
        <taxon>Neopterygii</taxon>
        <taxon>Teleostei</taxon>
        <taxon>Neoteleostei</taxon>
        <taxon>Acanthomorphata</taxon>
        <taxon>Eupercaria</taxon>
        <taxon>Perciformes</taxon>
        <taxon>Cottioidei</taxon>
        <taxon>Cottales</taxon>
        <taxon>Liparidae</taxon>
        <taxon>Liparis</taxon>
    </lineage>
</organism>
<keyword evidence="3" id="KW-1185">Reference proteome</keyword>
<evidence type="ECO:0000313" key="2">
    <source>
        <dbReference type="EMBL" id="TNN87666.1"/>
    </source>
</evidence>
<protein>
    <recommendedName>
        <fullName evidence="4">TGF-beta family profile domain-containing protein</fullName>
    </recommendedName>
</protein>
<comment type="caution">
    <text evidence="2">The sequence shown here is derived from an EMBL/GenBank/DDBJ whole genome shotgun (WGS) entry which is preliminary data.</text>
</comment>
<dbReference type="Proteomes" id="UP000314294">
    <property type="component" value="Unassembled WGS sequence"/>
</dbReference>
<evidence type="ECO:0008006" key="4">
    <source>
        <dbReference type="Google" id="ProtNLM"/>
    </source>
</evidence>
<evidence type="ECO:0000313" key="3">
    <source>
        <dbReference type="Proteomes" id="UP000314294"/>
    </source>
</evidence>